<evidence type="ECO:0000256" key="3">
    <source>
        <dbReference type="ARBA" id="ARBA00023235"/>
    </source>
</evidence>
<dbReference type="PANTHER" id="PTHR11142">
    <property type="entry name" value="PSEUDOURIDYLATE SYNTHASE"/>
    <property type="match status" value="1"/>
</dbReference>
<evidence type="ECO:0000256" key="1">
    <source>
        <dbReference type="ARBA" id="ARBA00009375"/>
    </source>
</evidence>
<sequence length="526" mass="60487">MQCDRAYLQNYKEGNNIGRRLPRSKTLHGGKLRRRNEAAELQFTGEVRTHPMEGMGGGDLVSDLQGQVLCLRKRVEELERESERLRFQLSRCRCSKTNVEISADACISYQETFQKANKGNAVEQTEHSKGATSCLSDHLATSLSNPVEDGCKPSTRLIYDNTMLTKHEPREKPDHLKNIHHHTRRYIALKIMYFGQRFYGFSSEGQMDPTVESEIFKAFERTKLLVGTREESRYSRCGRTDKGVSATGQVISLYLRSNLKEIGGNTENKTTVIEGKREIDYVRVLNRVLPGDIRVVGWCPVPLDFHSRFSCLSRQYRYLFWKGDMDILAMQQAAKKFVGEYDFRNFCKMDAANVNNYRRRITFFDISSLDERYNDDELWVMTIKGSAFLWHQVRCMVAVLFMIGQRLESPEVIDVLLDISKTCRKPQYNMAPELPLILQCCEFESLEFICSSDASQALHEQLTSEVQRYMLQATIFIEAISCLSTPGQSPESLRKNKGHIPLLLRVTEPSYEERRAKLSMKATHKG</sequence>
<dbReference type="Gene3D" id="3.30.70.660">
    <property type="entry name" value="Pseudouridine synthase I, catalytic domain, C-terminal subdomain"/>
    <property type="match status" value="1"/>
</dbReference>
<dbReference type="InterPro" id="IPR041707">
    <property type="entry name" value="Pus3-like"/>
</dbReference>
<keyword evidence="7" id="KW-1185">Reference proteome</keyword>
<dbReference type="InterPro" id="IPR020094">
    <property type="entry name" value="TruA/RsuA/RluB/E/F_N"/>
</dbReference>
<dbReference type="SUPFAM" id="SSF55120">
    <property type="entry name" value="Pseudouridine synthase"/>
    <property type="match status" value="1"/>
</dbReference>
<organism evidence="6 7">
    <name type="scientific">Canna indica</name>
    <name type="common">Indian-shot</name>
    <dbReference type="NCBI Taxonomy" id="4628"/>
    <lineage>
        <taxon>Eukaryota</taxon>
        <taxon>Viridiplantae</taxon>
        <taxon>Streptophyta</taxon>
        <taxon>Embryophyta</taxon>
        <taxon>Tracheophyta</taxon>
        <taxon>Spermatophyta</taxon>
        <taxon>Magnoliopsida</taxon>
        <taxon>Liliopsida</taxon>
        <taxon>Zingiberales</taxon>
        <taxon>Cannaceae</taxon>
        <taxon>Canna</taxon>
    </lineage>
</organism>
<feature type="domain" description="Pseudouridine synthase I TruA alpha/beta" evidence="5">
    <location>
        <begin position="333"/>
        <end position="444"/>
    </location>
</feature>
<dbReference type="PANTHER" id="PTHR11142:SF5">
    <property type="entry name" value="TRNA PSEUDOURIDINE(38_39) SYNTHASE"/>
    <property type="match status" value="1"/>
</dbReference>
<accession>A0AAQ3KSQ8</accession>
<dbReference type="Proteomes" id="UP001327560">
    <property type="component" value="Chromosome 6"/>
</dbReference>
<dbReference type="InterPro" id="IPR020097">
    <property type="entry name" value="PsdUridine_synth_TruA_a/b_dom"/>
</dbReference>
<gene>
    <name evidence="6" type="ORF">Cni_G21240</name>
</gene>
<dbReference type="GO" id="GO:0009982">
    <property type="term" value="F:pseudouridine synthase activity"/>
    <property type="evidence" value="ECO:0007669"/>
    <property type="project" value="InterPro"/>
</dbReference>
<evidence type="ECO:0000256" key="4">
    <source>
        <dbReference type="SAM" id="Coils"/>
    </source>
</evidence>
<evidence type="ECO:0000259" key="5">
    <source>
        <dbReference type="Pfam" id="PF01416"/>
    </source>
</evidence>
<dbReference type="FunFam" id="3.30.70.580:FF:000012">
    <property type="entry name" value="tRNA pseudouridine synthase"/>
    <property type="match status" value="1"/>
</dbReference>
<protein>
    <submittedName>
        <fullName evidence="6">tRNA pseudouridine(38/39) synthase isoform X2</fullName>
    </submittedName>
</protein>
<feature type="coiled-coil region" evidence="4">
    <location>
        <begin position="61"/>
        <end position="95"/>
    </location>
</feature>
<dbReference type="HAMAP" id="MF_00171">
    <property type="entry name" value="TruA"/>
    <property type="match status" value="1"/>
</dbReference>
<dbReference type="InterPro" id="IPR001406">
    <property type="entry name" value="PsdUridine_synth_TruA"/>
</dbReference>
<name>A0AAQ3KSQ8_9LILI</name>
<dbReference type="InterPro" id="IPR020103">
    <property type="entry name" value="PsdUridine_synth_cat_dom_sf"/>
</dbReference>
<dbReference type="EMBL" id="CP136895">
    <property type="protein sequence ID" value="WOL12473.1"/>
    <property type="molecule type" value="Genomic_DNA"/>
</dbReference>
<dbReference type="GO" id="GO:1990481">
    <property type="term" value="P:mRNA pseudouridine synthesis"/>
    <property type="evidence" value="ECO:0007669"/>
    <property type="project" value="TreeGrafter"/>
</dbReference>
<keyword evidence="3" id="KW-0413">Isomerase</keyword>
<dbReference type="FunFam" id="3.30.70.660:FF:000010">
    <property type="entry name" value="tRNA pseudouridine synthase"/>
    <property type="match status" value="1"/>
</dbReference>
<dbReference type="AlphaFoldDB" id="A0AAQ3KSQ8"/>
<evidence type="ECO:0000256" key="2">
    <source>
        <dbReference type="ARBA" id="ARBA00022694"/>
    </source>
</evidence>
<dbReference type="Pfam" id="PF01416">
    <property type="entry name" value="PseudoU_synth_1"/>
    <property type="match status" value="1"/>
</dbReference>
<comment type="similarity">
    <text evidence="1">Belongs to the tRNA pseudouridine synthase TruA family.</text>
</comment>
<dbReference type="GO" id="GO:0003723">
    <property type="term" value="F:RNA binding"/>
    <property type="evidence" value="ECO:0007669"/>
    <property type="project" value="InterPro"/>
</dbReference>
<evidence type="ECO:0000313" key="7">
    <source>
        <dbReference type="Proteomes" id="UP001327560"/>
    </source>
</evidence>
<dbReference type="GO" id="GO:0005737">
    <property type="term" value="C:cytoplasm"/>
    <property type="evidence" value="ECO:0007669"/>
    <property type="project" value="TreeGrafter"/>
</dbReference>
<dbReference type="InterPro" id="IPR020095">
    <property type="entry name" value="PsdUridine_synth_TruA_C"/>
</dbReference>
<dbReference type="CDD" id="cd02569">
    <property type="entry name" value="PseudoU_synth_ScPus3"/>
    <property type="match status" value="1"/>
</dbReference>
<proteinExistence type="inferred from homology"/>
<dbReference type="GO" id="GO:0005634">
    <property type="term" value="C:nucleus"/>
    <property type="evidence" value="ECO:0007669"/>
    <property type="project" value="TreeGrafter"/>
</dbReference>
<keyword evidence="4" id="KW-0175">Coiled coil</keyword>
<evidence type="ECO:0000313" key="6">
    <source>
        <dbReference type="EMBL" id="WOL12473.1"/>
    </source>
</evidence>
<keyword evidence="2" id="KW-0819">tRNA processing</keyword>
<dbReference type="Gene3D" id="3.30.70.580">
    <property type="entry name" value="Pseudouridine synthase I, catalytic domain, N-terminal subdomain"/>
    <property type="match status" value="1"/>
</dbReference>
<dbReference type="NCBIfam" id="TIGR00071">
    <property type="entry name" value="hisT_truA"/>
    <property type="match status" value="1"/>
</dbReference>
<dbReference type="GO" id="GO:0031119">
    <property type="term" value="P:tRNA pseudouridine synthesis"/>
    <property type="evidence" value="ECO:0007669"/>
    <property type="project" value="TreeGrafter"/>
</dbReference>
<reference evidence="6 7" key="1">
    <citation type="submission" date="2023-10" db="EMBL/GenBank/DDBJ databases">
        <title>Chromosome-scale genome assembly provides insights into flower coloration mechanisms of Canna indica.</title>
        <authorList>
            <person name="Li C."/>
        </authorList>
    </citation>
    <scope>NUCLEOTIDE SEQUENCE [LARGE SCALE GENOMIC DNA]</scope>
    <source>
        <tissue evidence="6">Flower</tissue>
    </source>
</reference>